<proteinExistence type="predicted"/>
<evidence type="ECO:0000313" key="2">
    <source>
        <dbReference type="Proteomes" id="UP001056778"/>
    </source>
</evidence>
<name>A0ACB9THB6_HOLOL</name>
<reference evidence="1" key="1">
    <citation type="submission" date="2022-04" db="EMBL/GenBank/DDBJ databases">
        <title>Chromosome-scale genome assembly of Holotrichia oblita Faldermann.</title>
        <authorList>
            <person name="Rongchong L."/>
        </authorList>
    </citation>
    <scope>NUCLEOTIDE SEQUENCE</scope>
    <source>
        <strain evidence="1">81SQS9</strain>
    </source>
</reference>
<sequence length="713" mass="77530">MTSGVAVNGGWQNENFKFDIVDYAVFGAMLLLSALTGLYYGCRSRYCKTGEAPTLREYLTGSGNMKPFPVAMSLVARSVAIFTVGVSVFVSVCCFTGLIIYATYFDCDPLTAGRIRANDQLLPLFVMETVGHLRGVPGLFIAGVFGAALSSLSVILNSTSMVILEDFVKGCMRMNLREKKATMFVKIVSLILGIVALGFVYIVERMGGVLAMATSLSAIAAGTTFGVFTLGMLVPWANSTGAIIGAIAGFLMSGWTSFGGQYAQAAGLIVARKLPVSVDYCEQNYGLFINASEPIYPDESHVFPLFRLSYHWITPIGVLTVLTVGSIVSLLTGKLDVRYMDPDLISPVLHRFLPSESFRYEGYAIRNARHADQRNCDESFKVKMTAFDLKVNFLQFFYIDRSVAIFTVGVSVFVSVCCFTGLIIYATYFDCDPLTAGRIRANDQLLPLFVMETVGHLRGVPGLFIAGVFGAALSSLSVILNSTSMVILEDFVKGCMRMNLREKKATMFVKIVSLILGIVALGFVYIVERMGGVLAMATSLSAIAAGTTFGVFTLGMLVPWANSTGAIIGAIAGFLMSGWTSFGGQYAQAAGLIVARKLPVSVDYCEQNYGLFINASEPVILPLDNSIGVLTVLTVGSIVSLLTGKLDVRYMDPDLISPVLHRFLPSESFRYEGYAIRNARHADQRNCDESFKVKMTAFDLKEDSHRSLRSEER</sequence>
<gene>
    <name evidence="1" type="ORF">MML48_3g00010637</name>
</gene>
<organism evidence="1 2">
    <name type="scientific">Holotrichia oblita</name>
    <name type="common">Chafer beetle</name>
    <dbReference type="NCBI Taxonomy" id="644536"/>
    <lineage>
        <taxon>Eukaryota</taxon>
        <taxon>Metazoa</taxon>
        <taxon>Ecdysozoa</taxon>
        <taxon>Arthropoda</taxon>
        <taxon>Hexapoda</taxon>
        <taxon>Insecta</taxon>
        <taxon>Pterygota</taxon>
        <taxon>Neoptera</taxon>
        <taxon>Endopterygota</taxon>
        <taxon>Coleoptera</taxon>
        <taxon>Polyphaga</taxon>
        <taxon>Scarabaeiformia</taxon>
        <taxon>Scarabaeidae</taxon>
        <taxon>Melolonthinae</taxon>
        <taxon>Holotrichia</taxon>
    </lineage>
</organism>
<protein>
    <submittedName>
        <fullName evidence="1">Sodium-coupled monocarboxylate transporter</fullName>
    </submittedName>
</protein>
<dbReference type="EMBL" id="CM043017">
    <property type="protein sequence ID" value="KAI4466181.1"/>
    <property type="molecule type" value="Genomic_DNA"/>
</dbReference>
<accession>A0ACB9THB6</accession>
<comment type="caution">
    <text evidence="1">The sequence shown here is derived from an EMBL/GenBank/DDBJ whole genome shotgun (WGS) entry which is preliminary data.</text>
</comment>
<evidence type="ECO:0000313" key="1">
    <source>
        <dbReference type="EMBL" id="KAI4466181.1"/>
    </source>
</evidence>
<dbReference type="Proteomes" id="UP001056778">
    <property type="component" value="Chromosome 3"/>
</dbReference>
<keyword evidence="2" id="KW-1185">Reference proteome</keyword>